<evidence type="ECO:0000313" key="2">
    <source>
        <dbReference type="Proteomes" id="UP000596351"/>
    </source>
</evidence>
<dbReference type="RefSeq" id="WP_203018921.1">
    <property type="nucleotide sequence ID" value="NZ_CP032405.1"/>
</dbReference>
<dbReference type="InterPro" id="IPR011051">
    <property type="entry name" value="RmlC_Cupin_sf"/>
</dbReference>
<evidence type="ECO:0000313" key="1">
    <source>
        <dbReference type="EMBL" id="QRF51169.1"/>
    </source>
</evidence>
<name>A0ABX7ESY9_9HYPH</name>
<dbReference type="Proteomes" id="UP000596351">
    <property type="component" value="Chromosome"/>
</dbReference>
<accession>A0ABX7ESY9</accession>
<dbReference type="EMBL" id="CP032405">
    <property type="protein sequence ID" value="QRF51169.1"/>
    <property type="molecule type" value="Genomic_DNA"/>
</dbReference>
<dbReference type="Pfam" id="PF05962">
    <property type="entry name" value="HutD"/>
    <property type="match status" value="1"/>
</dbReference>
<proteinExistence type="predicted"/>
<dbReference type="CDD" id="cd20293">
    <property type="entry name" value="cupin_HutD_N"/>
    <property type="match status" value="1"/>
</dbReference>
<dbReference type="SUPFAM" id="SSF51182">
    <property type="entry name" value="RmlC-like cupins"/>
    <property type="match status" value="1"/>
</dbReference>
<dbReference type="InterPro" id="IPR010282">
    <property type="entry name" value="Uncharacterised_HutD/Ves"/>
</dbReference>
<organism evidence="1 2">
    <name type="scientific">Rhizobium rosettiformans</name>
    <dbReference type="NCBI Taxonomy" id="1368430"/>
    <lineage>
        <taxon>Bacteria</taxon>
        <taxon>Pseudomonadati</taxon>
        <taxon>Pseudomonadota</taxon>
        <taxon>Alphaproteobacteria</taxon>
        <taxon>Hyphomicrobiales</taxon>
        <taxon>Rhizobiaceae</taxon>
        <taxon>Rhizobium/Agrobacterium group</taxon>
        <taxon>Rhizobium</taxon>
    </lineage>
</organism>
<dbReference type="PANTHER" id="PTHR37943">
    <property type="entry name" value="PROTEIN VES"/>
    <property type="match status" value="1"/>
</dbReference>
<dbReference type="PANTHER" id="PTHR37943:SF1">
    <property type="entry name" value="PROTEIN VES"/>
    <property type="match status" value="1"/>
</dbReference>
<dbReference type="Gene3D" id="2.60.120.10">
    <property type="entry name" value="Jelly Rolls"/>
    <property type="match status" value="1"/>
</dbReference>
<keyword evidence="2" id="KW-1185">Reference proteome</keyword>
<gene>
    <name evidence="1" type="ORF">D4A92_06815</name>
</gene>
<dbReference type="InterPro" id="IPR014710">
    <property type="entry name" value="RmlC-like_jellyroll"/>
</dbReference>
<protein>
    <submittedName>
        <fullName evidence="1">HutD family protein</fullName>
    </submittedName>
</protein>
<reference evidence="1 2" key="1">
    <citation type="submission" date="2018-09" db="EMBL/GenBank/DDBJ databases">
        <title>Rhizobium sp. MAE2-X.</title>
        <authorList>
            <person name="Lee Y."/>
            <person name="Jeon C.O."/>
        </authorList>
    </citation>
    <scope>NUCLEOTIDE SEQUENCE [LARGE SCALE GENOMIC DNA]</scope>
    <source>
        <strain evidence="1 2">MAE2-X</strain>
    </source>
</reference>
<sequence>MSIRIQRFDEHLKMPWKNGLGITREVISRPASDGSGGFDWRISLATVGTSGPFSVFAGIDRTIAVLQGDGMQLTVDGRREPPLLVASPPFAFSGDAEVQADCLGGETLDLNVMSRRGIFVHHMTKIAVSAVQTLSMSDDTLAIVFRGDAVVKIDSLRSDVRLGDVLICGQMPLELAVEPLGADCCLYVIEVSAVADEGSSCEPVASTRP</sequence>